<keyword evidence="2" id="KW-1185">Reference proteome</keyword>
<dbReference type="BioCyc" id="SYNEL:SYNPCC7942_1279-MONOMER"/>
<protein>
    <submittedName>
        <fullName evidence="1">Uncharacterized protein</fullName>
    </submittedName>
</protein>
<dbReference type="KEGG" id="syf:Synpcc7942_1279"/>
<dbReference type="STRING" id="1140.Synpcc7942_1279"/>
<proteinExistence type="predicted"/>
<dbReference type="HOGENOM" id="CLU_2541369_0_0_3"/>
<dbReference type="GeneID" id="72430140"/>
<gene>
    <name evidence="1" type="ordered locus">Synpcc7942_1279</name>
</gene>
<sequence>MSDRTLTRLYSSLQAGEDNLILAWLVRIGQPLSFGGVESLNPLAKTSFFDRDDVVAGKQAASESIASDKDSDVVALDQALTLR</sequence>
<dbReference type="AlphaFoldDB" id="Q31NR0"/>
<dbReference type="RefSeq" id="WP_011377953.1">
    <property type="nucleotide sequence ID" value="NC_007604.1"/>
</dbReference>
<name>Q31NR0_SYNE7</name>
<organism evidence="1 2">
    <name type="scientific">Synechococcus elongatus (strain ATCC 33912 / PCC 7942 / FACHB-805)</name>
    <name type="common">Anacystis nidulans R2</name>
    <dbReference type="NCBI Taxonomy" id="1140"/>
    <lineage>
        <taxon>Bacteria</taxon>
        <taxon>Bacillati</taxon>
        <taxon>Cyanobacteriota</taxon>
        <taxon>Cyanophyceae</taxon>
        <taxon>Synechococcales</taxon>
        <taxon>Synechococcaceae</taxon>
        <taxon>Synechococcus</taxon>
    </lineage>
</organism>
<accession>Q31NR0</accession>
<dbReference type="EMBL" id="CP000100">
    <property type="protein sequence ID" value="ABB57309.1"/>
    <property type="molecule type" value="Genomic_DNA"/>
</dbReference>
<reference evidence="2" key="1">
    <citation type="submission" date="2005-08" db="EMBL/GenBank/DDBJ databases">
        <title>Complete sequence of chromosome 1 of Synechococcus elongatus PCC 7942.</title>
        <authorList>
            <consortium name="US DOE Joint Genome Institute"/>
            <person name="Copeland A."/>
            <person name="Lucas S."/>
            <person name="Lapidus A."/>
            <person name="Barry K."/>
            <person name="Detter J.C."/>
            <person name="Glavina T."/>
            <person name="Hammon N."/>
            <person name="Israni S."/>
            <person name="Pitluck S."/>
            <person name="Schmutz J."/>
            <person name="Larimer F."/>
            <person name="Land M."/>
            <person name="Kyrpides N."/>
            <person name="Lykidis A."/>
            <person name="Richardson P."/>
        </authorList>
    </citation>
    <scope>NUCLEOTIDE SEQUENCE [LARGE SCALE GENOMIC DNA]</scope>
    <source>
        <strain evidence="2">ATCC 33912 / PCC 7942 / FACHB-805</strain>
    </source>
</reference>
<dbReference type="Proteomes" id="UP000889800">
    <property type="component" value="Chromosome"/>
</dbReference>
<evidence type="ECO:0000313" key="2">
    <source>
        <dbReference type="Proteomes" id="UP000889800"/>
    </source>
</evidence>
<evidence type="ECO:0000313" key="1">
    <source>
        <dbReference type="EMBL" id="ABB57309.1"/>
    </source>
</evidence>
<dbReference type="PaxDb" id="1140-Synpcc7942_1279"/>